<evidence type="ECO:0000259" key="4">
    <source>
        <dbReference type="Pfam" id="PF25917"/>
    </source>
</evidence>
<keyword evidence="14" id="KW-1185">Reference proteome</keyword>
<keyword evidence="2" id="KW-0175">Coiled coil</keyword>
<dbReference type="SUPFAM" id="SSF111369">
    <property type="entry name" value="HlyD-like secretion proteins"/>
    <property type="match status" value="1"/>
</dbReference>
<evidence type="ECO:0000313" key="12">
    <source>
        <dbReference type="Proteomes" id="UP000258928"/>
    </source>
</evidence>
<proteinExistence type="inferred from homology"/>
<dbReference type="AlphaFoldDB" id="A0A087FJM4"/>
<dbReference type="Pfam" id="PF25917">
    <property type="entry name" value="BSH_RND"/>
    <property type="match status" value="1"/>
</dbReference>
<gene>
    <name evidence="10" type="primary">yibH_2</name>
    <name evidence="5" type="ORF">AN2335V1_2115</name>
    <name evidence="8" type="ORF">CWN47_18540</name>
    <name evidence="9" type="ORF">IAP99_19765</name>
    <name evidence="6" type="ORF">NUKP37_00380</name>
    <name evidence="7" type="ORF">QAB22_020430</name>
    <name evidence="10" type="ORF">SAMEA3729809_01883</name>
</gene>
<evidence type="ECO:0000313" key="10">
    <source>
        <dbReference type="EMBL" id="SXF93166.1"/>
    </source>
</evidence>
<feature type="domain" description="Multidrug resistance protein MdtA-like barrel-sandwich hybrid" evidence="4">
    <location>
        <begin position="62"/>
        <end position="237"/>
    </location>
</feature>
<dbReference type="EMBL" id="PIDP01000687">
    <property type="protein sequence ID" value="PLM93288.1"/>
    <property type="molecule type" value="Genomic_DNA"/>
</dbReference>
<reference evidence="6" key="5">
    <citation type="journal article" date="2022" name="J. Appl. Microbiol.">
        <title>PCR-based ORF typing of Klebsiella pneumoniae for rapid identification of global clones and transmission events.</title>
        <authorList>
            <person name="Nonogaki R."/>
            <person name="Iijima A."/>
            <person name="Kawamura K."/>
            <person name="Kayama S."/>
            <person name="Sugai M."/>
            <person name="Yagi T."/>
            <person name="Arakawa Y."/>
            <person name="Doi Y."/>
            <person name="Suzuki M."/>
        </authorList>
    </citation>
    <scope>NUCLEOTIDE SEQUENCE</scope>
    <source>
        <strain evidence="6">NUKP-37</strain>
    </source>
</reference>
<evidence type="ECO:0000313" key="7">
    <source>
        <dbReference type="EMBL" id="MEC6058879.1"/>
    </source>
</evidence>
<accession>A0A087FJM4</accession>
<comment type="similarity">
    <text evidence="1">Belongs to the membrane fusion protein (MFP) (TC 8.A.1) family.</text>
</comment>
<evidence type="ECO:0000256" key="2">
    <source>
        <dbReference type="SAM" id="Coils"/>
    </source>
</evidence>
<dbReference type="EMBL" id="CAJOXS020000001">
    <property type="protein sequence ID" value="CAH6062085.1"/>
    <property type="molecule type" value="Genomic_DNA"/>
</dbReference>
<dbReference type="EMBL" id="CP060807">
    <property type="protein sequence ID" value="QNP23622.1"/>
    <property type="molecule type" value="Genomic_DNA"/>
</dbReference>
<organism evidence="8 11">
    <name type="scientific">Klebsiella variicola</name>
    <dbReference type="NCBI Taxonomy" id="244366"/>
    <lineage>
        <taxon>Bacteria</taxon>
        <taxon>Pseudomonadati</taxon>
        <taxon>Pseudomonadota</taxon>
        <taxon>Gammaproteobacteria</taxon>
        <taxon>Enterobacterales</taxon>
        <taxon>Enterobacteriaceae</taxon>
        <taxon>Klebsiella/Raoultella group</taxon>
        <taxon>Klebsiella</taxon>
        <taxon>Klebsiella pneumoniae complex</taxon>
    </lineage>
</organism>
<evidence type="ECO:0000256" key="1">
    <source>
        <dbReference type="ARBA" id="ARBA00009477"/>
    </source>
</evidence>
<name>A0A087FJM4_KLEVA</name>
<evidence type="ECO:0000256" key="3">
    <source>
        <dbReference type="SAM" id="Phobius"/>
    </source>
</evidence>
<keyword evidence="3" id="KW-0812">Transmembrane</keyword>
<dbReference type="Proteomes" id="UP001060507">
    <property type="component" value="Unassembled WGS sequence"/>
</dbReference>
<protein>
    <submittedName>
        <fullName evidence="10">Auxiliary transport protein, MFP family</fullName>
    </submittedName>
    <submittedName>
        <fullName evidence="8">HlyD family secretion protein</fullName>
    </submittedName>
    <submittedName>
        <fullName evidence="5">Inner membrane protein YibH</fullName>
    </submittedName>
    <submittedName>
        <fullName evidence="6">Secretion protein HlyD</fullName>
    </submittedName>
</protein>
<reference evidence="10 12" key="3">
    <citation type="submission" date="2018-08" db="EMBL/GenBank/DDBJ databases">
        <authorList>
            <consortium name="Pathogen Informatics"/>
        </authorList>
    </citation>
    <scope>NUCLEOTIDE SEQUENCE [LARGE SCALE GENOMIC DNA]</scope>
    <source>
        <strain evidence="10 12">EuSCAPE_TR218</strain>
    </source>
</reference>
<evidence type="ECO:0000313" key="6">
    <source>
        <dbReference type="EMBL" id="GKJ84673.1"/>
    </source>
</evidence>
<dbReference type="PANTHER" id="PTHR30386:SF18">
    <property type="entry name" value="INNER MEMBRANE PROTEIN YIAV-RELATED"/>
    <property type="match status" value="1"/>
</dbReference>
<dbReference type="RefSeq" id="WP_012542548.1">
    <property type="nucleotide sequence ID" value="NC_011283.1"/>
</dbReference>
<dbReference type="EMBL" id="BQTA01000001">
    <property type="protein sequence ID" value="GKJ84673.1"/>
    <property type="molecule type" value="Genomic_DNA"/>
</dbReference>
<dbReference type="InterPro" id="IPR050739">
    <property type="entry name" value="MFP"/>
</dbReference>
<dbReference type="KEGG" id="kvd:KR75_14440"/>
<dbReference type="Proteomes" id="UP001176846">
    <property type="component" value="Unassembled WGS sequence"/>
</dbReference>
<reference evidence="7" key="8">
    <citation type="submission" date="2024-01" db="EMBL/GenBank/DDBJ databases">
        <authorList>
            <person name="Macesic N."/>
        </authorList>
    </citation>
    <scope>NUCLEOTIDE SEQUENCE</scope>
    <source>
        <strain evidence="7">CPO071</strain>
    </source>
</reference>
<dbReference type="Proteomes" id="UP000234412">
    <property type="component" value="Unassembled WGS sequence"/>
</dbReference>
<feature type="transmembrane region" description="Helical" evidence="3">
    <location>
        <begin position="31"/>
        <end position="51"/>
    </location>
</feature>
<dbReference type="Proteomes" id="UP000516181">
    <property type="component" value="Chromosome"/>
</dbReference>
<evidence type="ECO:0000313" key="11">
    <source>
        <dbReference type="Proteomes" id="UP000234412"/>
    </source>
</evidence>
<evidence type="ECO:0000313" key="8">
    <source>
        <dbReference type="EMBL" id="PLM93288.1"/>
    </source>
</evidence>
<reference evidence="7" key="7">
    <citation type="journal article" date="2023" name="Nat. Commun.">
        <title>Genomic dissection of endemic carbapenem resistance reveals metallo-beta-lactamase dissemination through clonal, plasmid and integron transfer.</title>
        <authorList>
            <person name="Macesic N."/>
            <person name="Hawkey J."/>
            <person name="Vezina B."/>
            <person name="Wisniewski J.A."/>
            <person name="Cottingham H."/>
            <person name="Blakeway L.V."/>
            <person name="Harshegyi T."/>
            <person name="Pragastis K."/>
            <person name="Badoordeen G.Z."/>
            <person name="Dennison A."/>
            <person name="Spelman D.W."/>
            <person name="Jenney A.W.J."/>
            <person name="Peleg A.Y."/>
        </authorList>
    </citation>
    <scope>NUCLEOTIDE SEQUENCE</scope>
    <source>
        <strain evidence="7">CPO071</strain>
    </source>
</reference>
<dbReference type="EMBL" id="UKAS01000004">
    <property type="protein sequence ID" value="SXF93166.1"/>
    <property type="molecule type" value="Genomic_DNA"/>
</dbReference>
<dbReference type="InterPro" id="IPR058625">
    <property type="entry name" value="MdtA-like_BSH"/>
</dbReference>
<dbReference type="Proteomes" id="UP000789617">
    <property type="component" value="Unassembled WGS sequence"/>
</dbReference>
<dbReference type="Gene3D" id="2.40.30.170">
    <property type="match status" value="1"/>
</dbReference>
<sequence>METLMLLTYAALCIVVFKVFRIPLNKWTVPTAVLGGIALIGAVIFGMNYNFPYTDVGNQVFRTVPIVSQVRGRVQSVPVKPNQMLHKGDVLFTLDPTPFQAKVDDLQAQIKAASQDALSLNAALSQAQAELSRAVAQRDQSRREYARYREGHAQGAFSDQMVDTRLQTWKADEASVSAAQAKVVQARNALDSVVKGKNTTVASLLAQLQKAQFQLENTVVRAPEDGYVSTVGLRPGTMSTALGMIPLMTFVPVEGAASREYVAAFRQNALQRLHKGEPAELMFPAIPGTVFRGEVADVLPAIGESQFQGQGKLLTTDALNTHGRALVVLKVTDPRFAEYALPQGATLEAAVYSDHLKELSLIRKILIRMKSWENYLYLDH</sequence>
<dbReference type="KEGG" id="kpe:KPK_4068"/>
<evidence type="ECO:0000313" key="5">
    <source>
        <dbReference type="EMBL" id="CAH6062085.1"/>
    </source>
</evidence>
<dbReference type="Gene3D" id="1.10.287.470">
    <property type="entry name" value="Helix hairpin bin"/>
    <property type="match status" value="2"/>
</dbReference>
<evidence type="ECO:0000313" key="13">
    <source>
        <dbReference type="Proteomes" id="UP000516181"/>
    </source>
</evidence>
<reference evidence="8 11" key="2">
    <citation type="submission" date="2018-01" db="EMBL/GenBank/DDBJ databases">
        <title>Genomic study of Klebsiella pneumoniae.</title>
        <authorList>
            <person name="Yang Y."/>
            <person name="Bicalho R."/>
        </authorList>
    </citation>
    <scope>NUCLEOTIDE SEQUENCE [LARGE SCALE GENOMIC DNA]</scope>
    <source>
        <strain evidence="8 11">A8</strain>
    </source>
</reference>
<evidence type="ECO:0000313" key="14">
    <source>
        <dbReference type="Proteomes" id="UP000789617"/>
    </source>
</evidence>
<reference evidence="8 11" key="1">
    <citation type="submission" date="2017-11" db="EMBL/GenBank/DDBJ databases">
        <authorList>
            <person name="Han C.G."/>
        </authorList>
    </citation>
    <scope>NUCLEOTIDE SEQUENCE [LARGE SCALE GENOMIC DNA]</scope>
    <source>
        <strain evidence="8 11">A8</strain>
    </source>
</reference>
<dbReference type="PANTHER" id="PTHR30386">
    <property type="entry name" value="MEMBRANE FUSION SUBUNIT OF EMRAB-TOLC MULTIDRUG EFFLUX PUMP"/>
    <property type="match status" value="1"/>
</dbReference>
<keyword evidence="3" id="KW-0472">Membrane</keyword>
<reference evidence="5" key="6">
    <citation type="submission" date="2022-05" db="EMBL/GenBank/DDBJ databases">
        <authorList>
            <person name="Alioto T."/>
            <person name="Alioto T."/>
            <person name="Gomez Garrido J."/>
        </authorList>
    </citation>
    <scope>NUCLEOTIDE SEQUENCE</scope>
    <source>
        <strain evidence="5">0</strain>
    </source>
</reference>
<reference evidence="9 13" key="4">
    <citation type="submission" date="2020-08" db="EMBL/GenBank/DDBJ databases">
        <title>Complete genome sequence of Klebsiella pneumoniae KP2757.</title>
        <authorList>
            <person name="Zhang X."/>
        </authorList>
    </citation>
    <scope>NUCLEOTIDE SEQUENCE [LARGE SCALE GENOMIC DNA]</scope>
    <source>
        <strain evidence="9 13">KP2757</strain>
    </source>
</reference>
<feature type="coiled-coil region" evidence="2">
    <location>
        <begin position="103"/>
        <end position="144"/>
    </location>
</feature>
<dbReference type="EMBL" id="JARTTN020000001">
    <property type="protein sequence ID" value="MEC6058879.1"/>
    <property type="molecule type" value="Genomic_DNA"/>
</dbReference>
<dbReference type="Gene3D" id="2.40.50.100">
    <property type="match status" value="1"/>
</dbReference>
<evidence type="ECO:0000313" key="9">
    <source>
        <dbReference type="EMBL" id="QNP23622.1"/>
    </source>
</evidence>
<keyword evidence="3" id="KW-1133">Transmembrane helix</keyword>
<dbReference type="Proteomes" id="UP000258928">
    <property type="component" value="Unassembled WGS sequence"/>
</dbReference>